<dbReference type="PANTHER" id="PTHR43364">
    <property type="entry name" value="NADH-SPECIFIC METHYLGLYOXAL REDUCTASE-RELATED"/>
    <property type="match status" value="1"/>
</dbReference>
<dbReference type="InterPro" id="IPR050523">
    <property type="entry name" value="AKR_Detox_Biosynth"/>
</dbReference>
<keyword evidence="1" id="KW-0560">Oxidoreductase</keyword>
<keyword evidence="4" id="KW-1185">Reference proteome</keyword>
<sequence length="144" mass="15512">PPYSLLSRGIEEELLPFCASEGVGAIVYSPLAHGLLTGKYQQGQEAASGTRAAAGDRALMRLLDEPENFRIVEELQAYAELENMSLPQLALAWVLARKGVAAAIVGASRPEHIRQAVQYADTRLSGAQLDAIERIASRGQAPER</sequence>
<name>A0ABS7CBX6_9BACL</name>
<feature type="non-terminal residue" evidence="3">
    <location>
        <position position="1"/>
    </location>
</feature>
<accession>A0ABS7CBX6</accession>
<dbReference type="InterPro" id="IPR036812">
    <property type="entry name" value="NAD(P)_OxRdtase_dom_sf"/>
</dbReference>
<reference evidence="3 4" key="1">
    <citation type="submission" date="2021-07" db="EMBL/GenBank/DDBJ databases">
        <title>Paenibacillus radiodurans sp. nov., isolated from the southeastern edge of Tengger Desert.</title>
        <authorList>
            <person name="Zhang G."/>
        </authorList>
    </citation>
    <scope>NUCLEOTIDE SEQUENCE [LARGE SCALE GENOMIC DNA]</scope>
    <source>
        <strain evidence="3 4">CCM 7311</strain>
    </source>
</reference>
<dbReference type="InterPro" id="IPR023210">
    <property type="entry name" value="NADP_OxRdtase_dom"/>
</dbReference>
<proteinExistence type="predicted"/>
<evidence type="ECO:0000313" key="4">
    <source>
        <dbReference type="Proteomes" id="UP001519887"/>
    </source>
</evidence>
<dbReference type="EMBL" id="JAHZIK010001198">
    <property type="protein sequence ID" value="MBW7458441.1"/>
    <property type="molecule type" value="Genomic_DNA"/>
</dbReference>
<evidence type="ECO:0000313" key="3">
    <source>
        <dbReference type="EMBL" id="MBW7458441.1"/>
    </source>
</evidence>
<dbReference type="SUPFAM" id="SSF51430">
    <property type="entry name" value="NAD(P)-linked oxidoreductase"/>
    <property type="match status" value="1"/>
</dbReference>
<dbReference type="Proteomes" id="UP001519887">
    <property type="component" value="Unassembled WGS sequence"/>
</dbReference>
<dbReference type="PANTHER" id="PTHR43364:SF4">
    <property type="entry name" value="NAD(P)-LINKED OXIDOREDUCTASE SUPERFAMILY PROTEIN"/>
    <property type="match status" value="1"/>
</dbReference>
<evidence type="ECO:0000256" key="1">
    <source>
        <dbReference type="ARBA" id="ARBA00023002"/>
    </source>
</evidence>
<dbReference type="Pfam" id="PF00248">
    <property type="entry name" value="Aldo_ket_red"/>
    <property type="match status" value="1"/>
</dbReference>
<organism evidence="3 4">
    <name type="scientific">Paenibacillus sepulcri</name>
    <dbReference type="NCBI Taxonomy" id="359917"/>
    <lineage>
        <taxon>Bacteria</taxon>
        <taxon>Bacillati</taxon>
        <taxon>Bacillota</taxon>
        <taxon>Bacilli</taxon>
        <taxon>Bacillales</taxon>
        <taxon>Paenibacillaceae</taxon>
        <taxon>Paenibacillus</taxon>
    </lineage>
</organism>
<protein>
    <submittedName>
        <fullName evidence="3">Aldo/keto reductase</fullName>
    </submittedName>
</protein>
<gene>
    <name evidence="3" type="ORF">K0U00_30815</name>
</gene>
<feature type="domain" description="NADP-dependent oxidoreductase" evidence="2">
    <location>
        <begin position="2"/>
        <end position="135"/>
    </location>
</feature>
<comment type="caution">
    <text evidence="3">The sequence shown here is derived from an EMBL/GenBank/DDBJ whole genome shotgun (WGS) entry which is preliminary data.</text>
</comment>
<evidence type="ECO:0000259" key="2">
    <source>
        <dbReference type="Pfam" id="PF00248"/>
    </source>
</evidence>
<dbReference type="Gene3D" id="3.20.20.100">
    <property type="entry name" value="NADP-dependent oxidoreductase domain"/>
    <property type="match status" value="1"/>
</dbReference>